<reference evidence="1 2" key="1">
    <citation type="submission" date="2016-10" db="EMBL/GenBank/DDBJ databases">
        <authorList>
            <person name="de Groot N.N."/>
        </authorList>
    </citation>
    <scope>NUCLEOTIDE SEQUENCE [LARGE SCALE GENOMIC DNA]</scope>
    <source>
        <strain evidence="1 2">Nm22</strain>
    </source>
</reference>
<evidence type="ECO:0000313" key="2">
    <source>
        <dbReference type="Proteomes" id="UP000199459"/>
    </source>
</evidence>
<accession>A0A1H8HF08</accession>
<dbReference type="Proteomes" id="UP000199459">
    <property type="component" value="Unassembled WGS sequence"/>
</dbReference>
<dbReference type="Pfam" id="PF08895">
    <property type="entry name" value="DUF1840"/>
    <property type="match status" value="1"/>
</dbReference>
<dbReference type="OrthoDB" id="5296629at2"/>
<dbReference type="STRING" id="917.SAMN05216326_11912"/>
<name>A0A1H8HF08_9PROT</name>
<dbReference type="EMBL" id="FOCP01000023">
    <property type="protein sequence ID" value="SEN54842.1"/>
    <property type="molecule type" value="Genomic_DNA"/>
</dbReference>
<evidence type="ECO:0008006" key="3">
    <source>
        <dbReference type="Google" id="ProtNLM"/>
    </source>
</evidence>
<sequence>MLVTFKTDVGNITMFGNDALQMIKMMGHSETVPGAILADEVPQALSRLKAALRKEQNVAPSDEDDDENEPVVSTAHRGLPLVNLLTDAVAAGCNVMWE</sequence>
<dbReference type="InterPro" id="IPR014991">
    <property type="entry name" value="DUF1840"/>
</dbReference>
<proteinExistence type="predicted"/>
<organism evidence="1 2">
    <name type="scientific">Nitrosomonas marina</name>
    <dbReference type="NCBI Taxonomy" id="917"/>
    <lineage>
        <taxon>Bacteria</taxon>
        <taxon>Pseudomonadati</taxon>
        <taxon>Pseudomonadota</taxon>
        <taxon>Betaproteobacteria</taxon>
        <taxon>Nitrosomonadales</taxon>
        <taxon>Nitrosomonadaceae</taxon>
        <taxon>Nitrosomonas</taxon>
    </lineage>
</organism>
<protein>
    <recommendedName>
        <fullName evidence="3">DUF1840 domain-containing protein</fullName>
    </recommendedName>
</protein>
<evidence type="ECO:0000313" key="1">
    <source>
        <dbReference type="EMBL" id="SEN54842.1"/>
    </source>
</evidence>
<dbReference type="AlphaFoldDB" id="A0A1H8HF08"/>
<gene>
    <name evidence="1" type="ORF">SAMN05216325_12335</name>
</gene>